<dbReference type="Pfam" id="PF01381">
    <property type="entry name" value="HTH_3"/>
    <property type="match status" value="1"/>
</dbReference>
<dbReference type="InterPro" id="IPR036286">
    <property type="entry name" value="LexA/Signal_pep-like_sf"/>
</dbReference>
<organism evidence="5 6">
    <name type="scientific">Salibacter halophilus</name>
    <dbReference type="NCBI Taxonomy" id="1803916"/>
    <lineage>
        <taxon>Bacteria</taxon>
        <taxon>Pseudomonadati</taxon>
        <taxon>Bacteroidota</taxon>
        <taxon>Flavobacteriia</taxon>
        <taxon>Flavobacteriales</taxon>
        <taxon>Salibacteraceae</taxon>
        <taxon>Salibacter</taxon>
    </lineage>
</organism>
<evidence type="ECO:0000313" key="5">
    <source>
        <dbReference type="EMBL" id="KAB1062088.1"/>
    </source>
</evidence>
<dbReference type="PANTHER" id="PTHR40661:SF1">
    <property type="entry name" value="HTH CRO_C1-TYPE DOMAIN-CONTAINING PROTEIN"/>
    <property type="match status" value="1"/>
</dbReference>
<dbReference type="Gene3D" id="1.10.260.40">
    <property type="entry name" value="lambda repressor-like DNA-binding domains"/>
    <property type="match status" value="1"/>
</dbReference>
<dbReference type="PROSITE" id="PS50943">
    <property type="entry name" value="HTH_CROC1"/>
    <property type="match status" value="1"/>
</dbReference>
<dbReference type="SMART" id="SM00530">
    <property type="entry name" value="HTH_XRE"/>
    <property type="match status" value="1"/>
</dbReference>
<feature type="domain" description="HTH cro/C1-type" evidence="4">
    <location>
        <begin position="8"/>
        <end position="62"/>
    </location>
</feature>
<name>A0A6N6M1Q2_9FLAO</name>
<dbReference type="InterPro" id="IPR010982">
    <property type="entry name" value="Lambda_DNA-bd_dom_sf"/>
</dbReference>
<dbReference type="CDD" id="cd00093">
    <property type="entry name" value="HTH_XRE"/>
    <property type="match status" value="1"/>
</dbReference>
<dbReference type="InterPro" id="IPR001387">
    <property type="entry name" value="Cro/C1-type_HTH"/>
</dbReference>
<evidence type="ECO:0000256" key="1">
    <source>
        <dbReference type="ARBA" id="ARBA00023015"/>
    </source>
</evidence>
<reference evidence="5 6" key="1">
    <citation type="submission" date="2019-09" db="EMBL/GenBank/DDBJ databases">
        <title>Genomes of Cryomorphaceae.</title>
        <authorList>
            <person name="Bowman J.P."/>
        </authorList>
    </citation>
    <scope>NUCLEOTIDE SEQUENCE [LARGE SCALE GENOMIC DNA]</scope>
    <source>
        <strain evidence="5 6">KCTC 52047</strain>
    </source>
</reference>
<keyword evidence="3" id="KW-0804">Transcription</keyword>
<dbReference type="RefSeq" id="WP_151169752.1">
    <property type="nucleotide sequence ID" value="NZ_WACR01000012.1"/>
</dbReference>
<evidence type="ECO:0000313" key="6">
    <source>
        <dbReference type="Proteomes" id="UP000435357"/>
    </source>
</evidence>
<comment type="caution">
    <text evidence="5">The sequence shown here is derived from an EMBL/GenBank/DDBJ whole genome shotgun (WGS) entry which is preliminary data.</text>
</comment>
<dbReference type="GO" id="GO:0003677">
    <property type="term" value="F:DNA binding"/>
    <property type="evidence" value="ECO:0007669"/>
    <property type="project" value="UniProtKB-KW"/>
</dbReference>
<evidence type="ECO:0000259" key="4">
    <source>
        <dbReference type="PROSITE" id="PS50943"/>
    </source>
</evidence>
<keyword evidence="2" id="KW-0238">DNA-binding</keyword>
<keyword evidence="1" id="KW-0805">Transcription regulation</keyword>
<dbReference type="InterPro" id="IPR039418">
    <property type="entry name" value="LexA-like"/>
</dbReference>
<dbReference type="Proteomes" id="UP000435357">
    <property type="component" value="Unassembled WGS sequence"/>
</dbReference>
<sequence>MSYFKLNLKTLRKHKSLSQSALSDELSLTRSTLSAYENGSAEPNFKTLMRISDFFKVNIDRLLRQDMSKLTDLELKKIEEGYDVDLRGKHLRILATTVDHDNNEQIELVPTEAKAGYTAGYSDPEFISELPRLSLPFLDQNRKHRVFPISGDSMPPIPHGSLVIGEYLDDWSQLNERQPYIVVTREDGIVLKNIVDRVTKDGVLELHSTNPEYESYEVHIKDVLEIWRFVHFISKDIPDHNLNNAELSKQVSLLQRDVRKLMDKEK</sequence>
<dbReference type="OrthoDB" id="3831186at2"/>
<dbReference type="SUPFAM" id="SSF51306">
    <property type="entry name" value="LexA/Signal peptidase"/>
    <property type="match status" value="1"/>
</dbReference>
<dbReference type="EMBL" id="WACR01000012">
    <property type="protein sequence ID" value="KAB1062088.1"/>
    <property type="molecule type" value="Genomic_DNA"/>
</dbReference>
<dbReference type="Pfam" id="PF00717">
    <property type="entry name" value="Peptidase_S24"/>
    <property type="match status" value="1"/>
</dbReference>
<evidence type="ECO:0000256" key="2">
    <source>
        <dbReference type="ARBA" id="ARBA00023125"/>
    </source>
</evidence>
<protein>
    <submittedName>
        <fullName evidence="5">LexA family transcriptional regulator</fullName>
    </submittedName>
</protein>
<keyword evidence="6" id="KW-1185">Reference proteome</keyword>
<dbReference type="AlphaFoldDB" id="A0A6N6M1Q2"/>
<gene>
    <name evidence="5" type="ORF">F3059_12420</name>
</gene>
<proteinExistence type="predicted"/>
<evidence type="ECO:0000256" key="3">
    <source>
        <dbReference type="ARBA" id="ARBA00023163"/>
    </source>
</evidence>
<dbReference type="InterPro" id="IPR015927">
    <property type="entry name" value="Peptidase_S24_S26A/B/C"/>
</dbReference>
<dbReference type="CDD" id="cd06529">
    <property type="entry name" value="S24_LexA-like"/>
    <property type="match status" value="1"/>
</dbReference>
<dbReference type="Gene3D" id="2.10.109.10">
    <property type="entry name" value="Umud Fragment, subunit A"/>
    <property type="match status" value="1"/>
</dbReference>
<dbReference type="SUPFAM" id="SSF47413">
    <property type="entry name" value="lambda repressor-like DNA-binding domains"/>
    <property type="match status" value="1"/>
</dbReference>
<accession>A0A6N6M1Q2</accession>
<dbReference type="PANTHER" id="PTHR40661">
    <property type="match status" value="1"/>
</dbReference>